<dbReference type="InterPro" id="IPR001878">
    <property type="entry name" value="Znf_CCHC"/>
</dbReference>
<comment type="caution">
    <text evidence="4">The sequence shown here is derived from an EMBL/GenBank/DDBJ whole genome shotgun (WGS) entry which is preliminary data.</text>
</comment>
<feature type="coiled-coil region" evidence="2">
    <location>
        <begin position="263"/>
        <end position="290"/>
    </location>
</feature>
<dbReference type="PANTHER" id="PTHR31973">
    <property type="entry name" value="POLYPROTEIN, PUTATIVE-RELATED"/>
    <property type="match status" value="1"/>
</dbReference>
<accession>A0A6L2KL79</accession>
<proteinExistence type="predicted"/>
<keyword evidence="1" id="KW-0862">Zinc</keyword>
<dbReference type="InterPro" id="IPR036875">
    <property type="entry name" value="Znf_CCHC_sf"/>
</dbReference>
<dbReference type="PROSITE" id="PS50158">
    <property type="entry name" value="ZF_CCHC"/>
    <property type="match status" value="1"/>
</dbReference>
<organism evidence="4">
    <name type="scientific">Tanacetum cinerariifolium</name>
    <name type="common">Dalmatian daisy</name>
    <name type="synonym">Chrysanthemum cinerariifolium</name>
    <dbReference type="NCBI Taxonomy" id="118510"/>
    <lineage>
        <taxon>Eukaryota</taxon>
        <taxon>Viridiplantae</taxon>
        <taxon>Streptophyta</taxon>
        <taxon>Embryophyta</taxon>
        <taxon>Tracheophyta</taxon>
        <taxon>Spermatophyta</taxon>
        <taxon>Magnoliopsida</taxon>
        <taxon>eudicotyledons</taxon>
        <taxon>Gunneridae</taxon>
        <taxon>Pentapetalae</taxon>
        <taxon>asterids</taxon>
        <taxon>campanulids</taxon>
        <taxon>Asterales</taxon>
        <taxon>Asteraceae</taxon>
        <taxon>Asteroideae</taxon>
        <taxon>Anthemideae</taxon>
        <taxon>Anthemidinae</taxon>
        <taxon>Tanacetum</taxon>
    </lineage>
</organism>
<name>A0A6L2KL79_TANCI</name>
<protein>
    <recommendedName>
        <fullName evidence="3">CCHC-type domain-containing protein</fullName>
    </recommendedName>
</protein>
<dbReference type="SMART" id="SM00343">
    <property type="entry name" value="ZnF_C2HC"/>
    <property type="match status" value="1"/>
</dbReference>
<dbReference type="GO" id="GO:0008270">
    <property type="term" value="F:zinc ion binding"/>
    <property type="evidence" value="ECO:0007669"/>
    <property type="project" value="UniProtKB-KW"/>
</dbReference>
<evidence type="ECO:0000313" key="4">
    <source>
        <dbReference type="EMBL" id="GEU49507.1"/>
    </source>
</evidence>
<keyword evidence="1" id="KW-0479">Metal-binding</keyword>
<gene>
    <name evidence="4" type="ORF">Tci_021485</name>
</gene>
<keyword evidence="2" id="KW-0175">Coiled coil</keyword>
<feature type="domain" description="CCHC-type" evidence="3">
    <location>
        <begin position="431"/>
        <end position="445"/>
    </location>
</feature>
<dbReference type="Gene3D" id="4.10.60.10">
    <property type="entry name" value="Zinc finger, CCHC-type"/>
    <property type="match status" value="1"/>
</dbReference>
<evidence type="ECO:0000256" key="2">
    <source>
        <dbReference type="SAM" id="Coils"/>
    </source>
</evidence>
<dbReference type="EMBL" id="BKCJ010002575">
    <property type="protein sequence ID" value="GEU49507.1"/>
    <property type="molecule type" value="Genomic_DNA"/>
</dbReference>
<dbReference type="InterPro" id="IPR018289">
    <property type="entry name" value="MULE_transposase_dom"/>
</dbReference>
<dbReference type="PANTHER" id="PTHR31973:SF190">
    <property type="entry name" value="MULE TRANSPOSASE DOMAIN-CONTAINING PROTEIN"/>
    <property type="match status" value="1"/>
</dbReference>
<dbReference type="Pfam" id="PF10551">
    <property type="entry name" value="MULE"/>
    <property type="match status" value="1"/>
</dbReference>
<sequence>MVLVDHTGWKLRYKQWTGTIDQLIEDLKAAYDNAPNMFLIRIHHGGKFQRPVTSLDEWLYALACEEDVRYLATLVRSVKLIDVNKEHGVITLDSYLRAPRFMEIIEDITNEPGSIAANRTEKILFQVIDDVMRQLSFEETKLDGEVGFFDVAGSGVDSSGLIHDESFGVTDLDLNLNKPVNLNVSQVETQSKLPVSEEPDVGRTQELLGLKDFLVLLKLLLLVMDAKLPMEAIKKRYGGNKESKKVQRTLLKQQYENFAASSSETLDQTFDRLQKLISQLELQGEVIQQEDMNLKLLRSLPSEWKTHALIWRNKEELETISLDDFTSSTNEVDTIANGVSTAHTQGTPVNSRPVDNLNDAMICAFLASQPNTPQLAKEDLKQIDLDDLEEIDLHWEMAMLTIRARRFMKRTCRSLDMNGRTIGFDKTKVECFNCHKNGHFARECRAPRNQDNRGREYGRTTIPVETPTKSALIAQDGIKGYDWSYQAEEETPTNYAFVALTSSGSSSSSDSEEPILAEVSTQEPIVAEVSTQEPIVAEISTQVPIVEEVGTQEFSVEDVVLEDYCSEDSGTDDDVNKDFLVDVENEIVEPNMMFYKDKMWMSSMRMVSTVTLIMMKKQITRREEAKDRVYLHSIESKRNLKLYKNDNVNTRARCNGKVPIFIMSQVTGPTGPNYGMEAGPSGLSGLTTKSKKGRIQISEQVRVTMDIPVEAVQDQLQRKLEVQISMSKAFKAKAKAEIEIRGDHVLEYKFVWERGCKRDPLGLDAAFMKGSFPGQVLVVVGLDSNNVIYPLVYALVEAESKSSWCWFLQCLGDDIDLHPNSNFTFISDRQKEWCGQAYKDLLWRAASATNVRDFEKCRAKSDLFLNNICEVFNGKIVGGREKPGITLLEYIREYCKKRIVNVQGLIDKCTGPLTHTATRITESIKKETHLLKVQWNGVNKYQVSGSFDDQCVVGVVETMQKLVVVHIGKHNKRNMQFIKMV</sequence>
<evidence type="ECO:0000256" key="1">
    <source>
        <dbReference type="PROSITE-ProRule" id="PRU00047"/>
    </source>
</evidence>
<dbReference type="SUPFAM" id="SSF57756">
    <property type="entry name" value="Retrovirus zinc finger-like domains"/>
    <property type="match status" value="1"/>
</dbReference>
<evidence type="ECO:0000259" key="3">
    <source>
        <dbReference type="PROSITE" id="PS50158"/>
    </source>
</evidence>
<dbReference type="GO" id="GO:0003676">
    <property type="term" value="F:nucleic acid binding"/>
    <property type="evidence" value="ECO:0007669"/>
    <property type="project" value="InterPro"/>
</dbReference>
<reference evidence="4" key="1">
    <citation type="journal article" date="2019" name="Sci. Rep.">
        <title>Draft genome of Tanacetum cinerariifolium, the natural source of mosquito coil.</title>
        <authorList>
            <person name="Yamashiro T."/>
            <person name="Shiraishi A."/>
            <person name="Satake H."/>
            <person name="Nakayama K."/>
        </authorList>
    </citation>
    <scope>NUCLEOTIDE SEQUENCE</scope>
</reference>
<dbReference type="Pfam" id="PF14223">
    <property type="entry name" value="Retrotran_gag_2"/>
    <property type="match status" value="1"/>
</dbReference>
<keyword evidence="1" id="KW-0863">Zinc-finger</keyword>
<dbReference type="AlphaFoldDB" id="A0A6L2KL79"/>